<keyword evidence="4" id="KW-1003">Cell membrane</keyword>
<dbReference type="CDD" id="cd17320">
    <property type="entry name" value="MFS_MdfA_MDR_like"/>
    <property type="match status" value="1"/>
</dbReference>
<keyword evidence="3" id="KW-0813">Transport</keyword>
<dbReference type="RefSeq" id="WP_072310246.1">
    <property type="nucleotide sequence ID" value="NZ_FMIQ01000075.1"/>
</dbReference>
<dbReference type="InterPro" id="IPR011701">
    <property type="entry name" value="MFS"/>
</dbReference>
<dbReference type="InterPro" id="IPR036259">
    <property type="entry name" value="MFS_trans_sf"/>
</dbReference>
<protein>
    <recommendedName>
        <fullName evidence="11">Multidrug transporter MdfA</fullName>
    </recommendedName>
</protein>
<evidence type="ECO:0000313" key="14">
    <source>
        <dbReference type="EMBL" id="SCM54611.1"/>
    </source>
</evidence>
<proteinExistence type="inferred from homology"/>
<keyword evidence="8 12" id="KW-0472">Membrane</keyword>
<feature type="transmembrane region" description="Helical" evidence="12">
    <location>
        <begin position="52"/>
        <end position="71"/>
    </location>
</feature>
<dbReference type="Gene3D" id="1.20.1720.10">
    <property type="entry name" value="Multidrug resistance protein D"/>
    <property type="match status" value="1"/>
</dbReference>
<feature type="transmembrane region" description="Helical" evidence="12">
    <location>
        <begin position="379"/>
        <end position="398"/>
    </location>
</feature>
<organism evidence="14 15">
    <name type="scientific">Hafnia alvei</name>
    <dbReference type="NCBI Taxonomy" id="569"/>
    <lineage>
        <taxon>Bacteria</taxon>
        <taxon>Pseudomonadati</taxon>
        <taxon>Pseudomonadota</taxon>
        <taxon>Gammaproteobacteria</taxon>
        <taxon>Enterobacterales</taxon>
        <taxon>Hafniaceae</taxon>
        <taxon>Hafnia</taxon>
    </lineage>
</organism>
<feature type="transmembrane region" description="Helical" evidence="12">
    <location>
        <begin position="141"/>
        <end position="166"/>
    </location>
</feature>
<evidence type="ECO:0000256" key="3">
    <source>
        <dbReference type="ARBA" id="ARBA00022448"/>
    </source>
</evidence>
<dbReference type="PANTHER" id="PTHR23502">
    <property type="entry name" value="MAJOR FACILITATOR SUPERFAMILY"/>
    <property type="match status" value="1"/>
</dbReference>
<feature type="transmembrane region" description="Helical" evidence="12">
    <location>
        <begin position="257"/>
        <end position="275"/>
    </location>
</feature>
<gene>
    <name evidence="14" type="ORF">BN1044_04120</name>
</gene>
<comment type="subunit">
    <text evidence="2">Monomer.</text>
</comment>
<comment type="similarity">
    <text evidence="10">Belongs to the major facilitator superfamily. MdfA family.</text>
</comment>
<dbReference type="GO" id="GO:0046677">
    <property type="term" value="P:response to antibiotic"/>
    <property type="evidence" value="ECO:0007669"/>
    <property type="project" value="UniProtKB-KW"/>
</dbReference>
<dbReference type="NCBIfam" id="NF011931">
    <property type="entry name" value="PRK15402.1"/>
    <property type="match status" value="1"/>
</dbReference>
<evidence type="ECO:0000313" key="15">
    <source>
        <dbReference type="Proteomes" id="UP000094844"/>
    </source>
</evidence>
<keyword evidence="6 12" id="KW-0812">Transmembrane</keyword>
<feature type="domain" description="Major facilitator superfamily (MFS) profile" evidence="13">
    <location>
        <begin position="13"/>
        <end position="404"/>
    </location>
</feature>
<reference evidence="14 15" key="1">
    <citation type="submission" date="2016-09" db="EMBL/GenBank/DDBJ databases">
        <authorList>
            <person name="Capua I."/>
            <person name="De Benedictis P."/>
            <person name="Joannis T."/>
            <person name="Lombin L.H."/>
            <person name="Cattoli G."/>
        </authorList>
    </citation>
    <scope>NUCLEOTIDE SEQUENCE [LARGE SCALE GENOMIC DNA]</scope>
    <source>
        <strain evidence="14 15">GB001</strain>
    </source>
</reference>
<evidence type="ECO:0000256" key="9">
    <source>
        <dbReference type="ARBA" id="ARBA00023251"/>
    </source>
</evidence>
<dbReference type="AlphaFoldDB" id="A0A1C6Z686"/>
<dbReference type="Proteomes" id="UP000094844">
    <property type="component" value="Unassembled WGS sequence"/>
</dbReference>
<keyword evidence="7 12" id="KW-1133">Transmembrane helix</keyword>
<evidence type="ECO:0000256" key="2">
    <source>
        <dbReference type="ARBA" id="ARBA00011245"/>
    </source>
</evidence>
<evidence type="ECO:0000256" key="1">
    <source>
        <dbReference type="ARBA" id="ARBA00004429"/>
    </source>
</evidence>
<evidence type="ECO:0000256" key="5">
    <source>
        <dbReference type="ARBA" id="ARBA00022519"/>
    </source>
</evidence>
<dbReference type="GO" id="GO:0015385">
    <property type="term" value="F:sodium:proton antiporter activity"/>
    <property type="evidence" value="ECO:0007669"/>
    <property type="project" value="TreeGrafter"/>
</dbReference>
<dbReference type="SUPFAM" id="SSF103473">
    <property type="entry name" value="MFS general substrate transporter"/>
    <property type="match status" value="1"/>
</dbReference>
<dbReference type="InterPro" id="IPR005829">
    <property type="entry name" value="Sugar_transporter_CS"/>
</dbReference>
<dbReference type="GO" id="GO:0005886">
    <property type="term" value="C:plasma membrane"/>
    <property type="evidence" value="ECO:0007669"/>
    <property type="project" value="UniProtKB-SubCell"/>
</dbReference>
<feature type="transmembrane region" description="Helical" evidence="12">
    <location>
        <begin position="346"/>
        <end position="367"/>
    </location>
</feature>
<feature type="transmembrane region" description="Helical" evidence="12">
    <location>
        <begin position="287"/>
        <end position="306"/>
    </location>
</feature>
<dbReference type="GO" id="GO:1990961">
    <property type="term" value="P:xenobiotic detoxification by transmembrane export across the plasma membrane"/>
    <property type="evidence" value="ECO:0007669"/>
    <property type="project" value="TreeGrafter"/>
</dbReference>
<dbReference type="Pfam" id="PF07690">
    <property type="entry name" value="MFS_1"/>
    <property type="match status" value="1"/>
</dbReference>
<evidence type="ECO:0000256" key="7">
    <source>
        <dbReference type="ARBA" id="ARBA00022989"/>
    </source>
</evidence>
<dbReference type="EMBL" id="FMIQ01000075">
    <property type="protein sequence ID" value="SCM54611.1"/>
    <property type="molecule type" value="Genomic_DNA"/>
</dbReference>
<feature type="transmembrane region" description="Helical" evidence="12">
    <location>
        <begin position="172"/>
        <end position="188"/>
    </location>
</feature>
<feature type="transmembrane region" description="Helical" evidence="12">
    <location>
        <begin position="83"/>
        <end position="101"/>
    </location>
</feature>
<dbReference type="PANTHER" id="PTHR23502:SF43">
    <property type="entry name" value="MULTIDRUG TRANSPORTER MDFA"/>
    <property type="match status" value="1"/>
</dbReference>
<evidence type="ECO:0000259" key="13">
    <source>
        <dbReference type="PROSITE" id="PS50850"/>
    </source>
</evidence>
<evidence type="ECO:0000256" key="4">
    <source>
        <dbReference type="ARBA" id="ARBA00022475"/>
    </source>
</evidence>
<comment type="subcellular location">
    <subcellularLocation>
        <location evidence="1">Cell inner membrane</location>
        <topology evidence="1">Multi-pass membrane protein</topology>
    </subcellularLocation>
</comment>
<feature type="transmembrane region" description="Helical" evidence="12">
    <location>
        <begin position="312"/>
        <end position="334"/>
    </location>
</feature>
<evidence type="ECO:0000256" key="6">
    <source>
        <dbReference type="ARBA" id="ARBA00022692"/>
    </source>
</evidence>
<dbReference type="STRING" id="569.A6V27_03875"/>
<dbReference type="PROSITE" id="PS50850">
    <property type="entry name" value="MFS"/>
    <property type="match status" value="1"/>
</dbReference>
<accession>A0A1C6Z686</accession>
<keyword evidence="5" id="KW-0997">Cell inner membrane</keyword>
<dbReference type="PROSITE" id="PS00216">
    <property type="entry name" value="SUGAR_TRANSPORT_1"/>
    <property type="match status" value="1"/>
</dbReference>
<dbReference type="InterPro" id="IPR020846">
    <property type="entry name" value="MFS_dom"/>
</dbReference>
<feature type="transmembrane region" description="Helical" evidence="12">
    <location>
        <begin position="14"/>
        <end position="32"/>
    </location>
</feature>
<evidence type="ECO:0000256" key="11">
    <source>
        <dbReference type="ARBA" id="ARBA00040126"/>
    </source>
</evidence>
<name>A0A1C6Z686_HAFAL</name>
<evidence type="ECO:0000256" key="12">
    <source>
        <dbReference type="SAM" id="Phobius"/>
    </source>
</evidence>
<dbReference type="OrthoDB" id="9814303at2"/>
<evidence type="ECO:0000256" key="8">
    <source>
        <dbReference type="ARBA" id="ARBA00023136"/>
    </source>
</evidence>
<feature type="transmembrane region" description="Helical" evidence="12">
    <location>
        <begin position="107"/>
        <end position="129"/>
    </location>
</feature>
<keyword evidence="9" id="KW-0046">Antibiotic resistance</keyword>
<evidence type="ECO:0000256" key="10">
    <source>
        <dbReference type="ARBA" id="ARBA00038406"/>
    </source>
</evidence>
<feature type="transmembrane region" description="Helical" evidence="12">
    <location>
        <begin position="220"/>
        <end position="245"/>
    </location>
</feature>
<sequence>MSSYIAASKLTRRAVLFPLALVLFEFATYIAHDMIQPGMIHVVRDFNADVSWVPTSLTAYLFGGMMLQWLLGPLSDRVGRRPVMLTGVMLFVAACIATLFTNSIEQFILMRFIQGISLCFIGAVGYAAVQEAFDQTLSIKLMALMANVALIAPLVGPLAGAAFIQFAPWKSMFAVFALVAFIAWLGLWKGMPETAQSQGEKLRLTSLLADYRQVFGNLRFVCGAASIGFSALPLLAWVAISPVILIDGEGLTPVAYGWLQVPIFVALIMGNLVLARIAGKMSIEKPLWLGAPPIITGLALATFGTLFTPHAYLWTIAGLSLYAFGTGLINAGLYRLTLFASDMRKGTVAAALGMTTIGIYALGIEIAKRIYLWQGSGIFNLYGLISGLLWLGLMWVFLKKKVSS</sequence>